<comment type="caution">
    <text evidence="1">The sequence shown here is derived from an EMBL/GenBank/DDBJ whole genome shotgun (WGS) entry which is preliminary data.</text>
</comment>
<accession>A0A0F9AGN8</accession>
<gene>
    <name evidence="1" type="ORF">LCGC14_2574330</name>
</gene>
<name>A0A0F9AGN8_9ZZZZ</name>
<dbReference type="EMBL" id="LAZR01042819">
    <property type="protein sequence ID" value="KKL08590.1"/>
    <property type="molecule type" value="Genomic_DNA"/>
</dbReference>
<reference evidence="1" key="1">
    <citation type="journal article" date="2015" name="Nature">
        <title>Complex archaea that bridge the gap between prokaryotes and eukaryotes.</title>
        <authorList>
            <person name="Spang A."/>
            <person name="Saw J.H."/>
            <person name="Jorgensen S.L."/>
            <person name="Zaremba-Niedzwiedzka K."/>
            <person name="Martijn J."/>
            <person name="Lind A.E."/>
            <person name="van Eijk R."/>
            <person name="Schleper C."/>
            <person name="Guy L."/>
            <person name="Ettema T.J."/>
        </authorList>
    </citation>
    <scope>NUCLEOTIDE SEQUENCE</scope>
</reference>
<protein>
    <submittedName>
        <fullName evidence="1">Uncharacterized protein</fullName>
    </submittedName>
</protein>
<dbReference type="AlphaFoldDB" id="A0A0F9AGN8"/>
<proteinExistence type="predicted"/>
<evidence type="ECO:0000313" key="1">
    <source>
        <dbReference type="EMBL" id="KKL08590.1"/>
    </source>
</evidence>
<organism evidence="1">
    <name type="scientific">marine sediment metagenome</name>
    <dbReference type="NCBI Taxonomy" id="412755"/>
    <lineage>
        <taxon>unclassified sequences</taxon>
        <taxon>metagenomes</taxon>
        <taxon>ecological metagenomes</taxon>
    </lineage>
</organism>
<sequence>MGISEPIISAYNDILQEHGTDLLVFSGTTTFNSHGDADTTFPGSAFNRGILRYLSANELSFLPEGSRKEETFSILFKTTAVIDIGDKLQISGNTTKDWEVIGMQDEKLLDNATIFRKITAVRI</sequence>